<dbReference type="EMBL" id="SJPJ01000001">
    <property type="protein sequence ID" value="TWT82821.1"/>
    <property type="molecule type" value="Genomic_DNA"/>
</dbReference>
<feature type="signal peptide" evidence="1">
    <location>
        <begin position="1"/>
        <end position="20"/>
    </location>
</feature>
<organism evidence="2 3">
    <name type="scientific">Novipirellula herctigrandis</name>
    <dbReference type="NCBI Taxonomy" id="2527986"/>
    <lineage>
        <taxon>Bacteria</taxon>
        <taxon>Pseudomonadati</taxon>
        <taxon>Planctomycetota</taxon>
        <taxon>Planctomycetia</taxon>
        <taxon>Pirellulales</taxon>
        <taxon>Pirellulaceae</taxon>
        <taxon>Novipirellula</taxon>
    </lineage>
</organism>
<evidence type="ECO:0000313" key="3">
    <source>
        <dbReference type="Proteomes" id="UP000315010"/>
    </source>
</evidence>
<dbReference type="PROSITE" id="PS51257">
    <property type="entry name" value="PROKAR_LIPOPROTEIN"/>
    <property type="match status" value="1"/>
</dbReference>
<evidence type="ECO:0000313" key="2">
    <source>
        <dbReference type="EMBL" id="TWT82821.1"/>
    </source>
</evidence>
<dbReference type="AlphaFoldDB" id="A0A5C5Z7M0"/>
<evidence type="ECO:0008006" key="4">
    <source>
        <dbReference type="Google" id="ProtNLM"/>
    </source>
</evidence>
<protein>
    <recommendedName>
        <fullName evidence="4">Secreted protein</fullName>
    </recommendedName>
</protein>
<evidence type="ECO:0000256" key="1">
    <source>
        <dbReference type="SAM" id="SignalP"/>
    </source>
</evidence>
<keyword evidence="3" id="KW-1185">Reference proteome</keyword>
<comment type="caution">
    <text evidence="2">The sequence shown here is derived from an EMBL/GenBank/DDBJ whole genome shotgun (WGS) entry which is preliminary data.</text>
</comment>
<accession>A0A5C5Z7M0</accession>
<proteinExistence type="predicted"/>
<name>A0A5C5Z7M0_9BACT</name>
<feature type="chain" id="PRO_5022749743" description="Secreted protein" evidence="1">
    <location>
        <begin position="21"/>
        <end position="58"/>
    </location>
</feature>
<gene>
    <name evidence="2" type="ORF">CA13_42840</name>
</gene>
<dbReference type="Proteomes" id="UP000315010">
    <property type="component" value="Unassembled WGS sequence"/>
</dbReference>
<reference evidence="2 3" key="1">
    <citation type="submission" date="2019-02" db="EMBL/GenBank/DDBJ databases">
        <title>Deep-cultivation of Planctomycetes and their phenomic and genomic characterization uncovers novel biology.</title>
        <authorList>
            <person name="Wiegand S."/>
            <person name="Jogler M."/>
            <person name="Boedeker C."/>
            <person name="Pinto D."/>
            <person name="Vollmers J."/>
            <person name="Rivas-Marin E."/>
            <person name="Kohn T."/>
            <person name="Peeters S.H."/>
            <person name="Heuer A."/>
            <person name="Rast P."/>
            <person name="Oberbeckmann S."/>
            <person name="Bunk B."/>
            <person name="Jeske O."/>
            <person name="Meyerdierks A."/>
            <person name="Storesund J.E."/>
            <person name="Kallscheuer N."/>
            <person name="Luecker S."/>
            <person name="Lage O.M."/>
            <person name="Pohl T."/>
            <person name="Merkel B.J."/>
            <person name="Hornburger P."/>
            <person name="Mueller R.-W."/>
            <person name="Bruemmer F."/>
            <person name="Labrenz M."/>
            <person name="Spormann A.M."/>
            <person name="Op Den Camp H."/>
            <person name="Overmann J."/>
            <person name="Amann R."/>
            <person name="Jetten M.S.M."/>
            <person name="Mascher T."/>
            <person name="Medema M.H."/>
            <person name="Devos D.P."/>
            <person name="Kaster A.-K."/>
            <person name="Ovreas L."/>
            <person name="Rohde M."/>
            <person name="Galperin M.Y."/>
            <person name="Jogler C."/>
        </authorList>
    </citation>
    <scope>NUCLEOTIDE SEQUENCE [LARGE SCALE GENOMIC DNA]</scope>
    <source>
        <strain evidence="2 3">CA13</strain>
    </source>
</reference>
<dbReference type="RefSeq" id="WP_419194602.1">
    <property type="nucleotide sequence ID" value="NZ_SJPJ01000001.1"/>
</dbReference>
<sequence precursor="true">MRCIVSMLFVCALTSFSAVGCGRNTTPTVIEPDKTEEEMQAEYDAYDKQMEEAVQDNT</sequence>
<keyword evidence="1" id="KW-0732">Signal</keyword>